<evidence type="ECO:0000313" key="1">
    <source>
        <dbReference type="EMBL" id="MVN21488.1"/>
    </source>
</evidence>
<proteinExistence type="predicted"/>
<sequence length="52" mass="5702">MPDRLRAVFNPARLGAYLADGSATLRKTKSSFSTTSSISIKEVFKNIVQQAK</sequence>
<dbReference type="EMBL" id="WPIK01000006">
    <property type="protein sequence ID" value="MVN21488.1"/>
    <property type="molecule type" value="Genomic_DNA"/>
</dbReference>
<organism evidence="1 2">
    <name type="scientific">Mucilaginibacter arboris</name>
    <dbReference type="NCBI Taxonomy" id="2682090"/>
    <lineage>
        <taxon>Bacteria</taxon>
        <taxon>Pseudomonadati</taxon>
        <taxon>Bacteroidota</taxon>
        <taxon>Sphingobacteriia</taxon>
        <taxon>Sphingobacteriales</taxon>
        <taxon>Sphingobacteriaceae</taxon>
        <taxon>Mucilaginibacter</taxon>
    </lineage>
</organism>
<evidence type="ECO:0000313" key="2">
    <source>
        <dbReference type="Proteomes" id="UP000462014"/>
    </source>
</evidence>
<reference evidence="1 2" key="1">
    <citation type="submission" date="2019-12" db="EMBL/GenBank/DDBJ databases">
        <title>Mucilaginibacter sp. HMF7410 genome sequencing and assembly.</title>
        <authorList>
            <person name="Kang H."/>
            <person name="Cha I."/>
            <person name="Kim H."/>
            <person name="Joh K."/>
        </authorList>
    </citation>
    <scope>NUCLEOTIDE SEQUENCE [LARGE SCALE GENOMIC DNA]</scope>
    <source>
        <strain evidence="1 2">HMF7410</strain>
    </source>
</reference>
<comment type="caution">
    <text evidence="1">The sequence shown here is derived from an EMBL/GenBank/DDBJ whole genome shotgun (WGS) entry which is preliminary data.</text>
</comment>
<dbReference type="AlphaFoldDB" id="A0A7K1SW73"/>
<keyword evidence="2" id="KW-1185">Reference proteome</keyword>
<name>A0A7K1SW73_9SPHI</name>
<accession>A0A7K1SW73</accession>
<gene>
    <name evidence="1" type="ORF">GO621_08055</name>
</gene>
<protein>
    <submittedName>
        <fullName evidence="1">Uncharacterized protein</fullName>
    </submittedName>
</protein>
<dbReference type="RefSeq" id="WP_157565853.1">
    <property type="nucleotide sequence ID" value="NZ_WPIK01000006.1"/>
</dbReference>
<dbReference type="Proteomes" id="UP000462014">
    <property type="component" value="Unassembled WGS sequence"/>
</dbReference>